<evidence type="ECO:0000256" key="2">
    <source>
        <dbReference type="SAM" id="Phobius"/>
    </source>
</evidence>
<organism evidence="4 5">
    <name type="scientific">Pseudonocardia yuanmonensis</name>
    <dbReference type="NCBI Taxonomy" id="1095914"/>
    <lineage>
        <taxon>Bacteria</taxon>
        <taxon>Bacillati</taxon>
        <taxon>Actinomycetota</taxon>
        <taxon>Actinomycetes</taxon>
        <taxon>Pseudonocardiales</taxon>
        <taxon>Pseudonocardiaceae</taxon>
        <taxon>Pseudonocardia</taxon>
    </lineage>
</organism>
<feature type="transmembrane region" description="Helical" evidence="2">
    <location>
        <begin position="234"/>
        <end position="254"/>
    </location>
</feature>
<keyword evidence="2" id="KW-1133">Transmembrane helix</keyword>
<dbReference type="Proteomes" id="UP001500325">
    <property type="component" value="Unassembled WGS sequence"/>
</dbReference>
<accession>A0ABP8WIX3</accession>
<feature type="transmembrane region" description="Helical" evidence="2">
    <location>
        <begin position="131"/>
        <end position="149"/>
    </location>
</feature>
<proteinExistence type="predicted"/>
<dbReference type="PANTHER" id="PTHR35797:SF1">
    <property type="entry name" value="PROTEASE"/>
    <property type="match status" value="1"/>
</dbReference>
<sequence length="285" mass="30977">MGSELDGAAGVDAPARSRRGIAGWAARRPLLAFVVLAYVISWVLWAPTLFGIGGFVLQAAGAFGPAAAAVLVTHWSESSVRTWFRSLLRWRVPVRFYLYALGLPVVLFGSMNLVLAGLGERVHLDRLPDAAVSWLATFVVVALVGGGQEEPGWRGFALDRFQARHSPLVATLLLGLVWGLWHLPLYGLGFVGPMLFVVFYTWLYNRTESVLLCVLLHGAFSPSLDHLLLVDDNLVVDLVILGTLLLAAALLVALTRGRLGFDHRPGGRGPSRVPTEAQGEEPRQR</sequence>
<evidence type="ECO:0000313" key="4">
    <source>
        <dbReference type="EMBL" id="GAA4690543.1"/>
    </source>
</evidence>
<dbReference type="PANTHER" id="PTHR35797">
    <property type="entry name" value="PROTEASE-RELATED"/>
    <property type="match status" value="1"/>
</dbReference>
<dbReference type="InterPro" id="IPR042150">
    <property type="entry name" value="MmRce1-like"/>
</dbReference>
<feature type="transmembrane region" description="Helical" evidence="2">
    <location>
        <begin position="96"/>
        <end position="119"/>
    </location>
</feature>
<dbReference type="InterPro" id="IPR003675">
    <property type="entry name" value="Rce1/LyrA-like_dom"/>
</dbReference>
<feature type="region of interest" description="Disordered" evidence="1">
    <location>
        <begin position="263"/>
        <end position="285"/>
    </location>
</feature>
<evidence type="ECO:0000256" key="1">
    <source>
        <dbReference type="SAM" id="MobiDB-lite"/>
    </source>
</evidence>
<dbReference type="RefSeq" id="WP_345381003.1">
    <property type="nucleotide sequence ID" value="NZ_BAABIC010000008.1"/>
</dbReference>
<feature type="domain" description="CAAX prenyl protease 2/Lysostaphin resistance protein A-like" evidence="3">
    <location>
        <begin position="133"/>
        <end position="220"/>
    </location>
</feature>
<evidence type="ECO:0000313" key="5">
    <source>
        <dbReference type="Proteomes" id="UP001500325"/>
    </source>
</evidence>
<protein>
    <submittedName>
        <fullName evidence="4">Type II CAAX endopeptidase family protein</fullName>
    </submittedName>
</protein>
<dbReference type="EMBL" id="BAABIC010000008">
    <property type="protein sequence ID" value="GAA4690543.1"/>
    <property type="molecule type" value="Genomic_DNA"/>
</dbReference>
<feature type="transmembrane region" description="Helical" evidence="2">
    <location>
        <begin position="52"/>
        <end position="75"/>
    </location>
</feature>
<dbReference type="Pfam" id="PF02517">
    <property type="entry name" value="Rce1-like"/>
    <property type="match status" value="1"/>
</dbReference>
<keyword evidence="5" id="KW-1185">Reference proteome</keyword>
<keyword evidence="2" id="KW-0812">Transmembrane</keyword>
<feature type="transmembrane region" description="Helical" evidence="2">
    <location>
        <begin position="29"/>
        <end position="46"/>
    </location>
</feature>
<feature type="transmembrane region" description="Helical" evidence="2">
    <location>
        <begin position="161"/>
        <end position="179"/>
    </location>
</feature>
<reference evidence="5" key="1">
    <citation type="journal article" date="2019" name="Int. J. Syst. Evol. Microbiol.">
        <title>The Global Catalogue of Microorganisms (GCM) 10K type strain sequencing project: providing services to taxonomists for standard genome sequencing and annotation.</title>
        <authorList>
            <consortium name="The Broad Institute Genomics Platform"/>
            <consortium name="The Broad Institute Genome Sequencing Center for Infectious Disease"/>
            <person name="Wu L."/>
            <person name="Ma J."/>
        </authorList>
    </citation>
    <scope>NUCLEOTIDE SEQUENCE [LARGE SCALE GENOMIC DNA]</scope>
    <source>
        <strain evidence="5">JCM 18055</strain>
    </source>
</reference>
<evidence type="ECO:0000259" key="3">
    <source>
        <dbReference type="Pfam" id="PF02517"/>
    </source>
</evidence>
<gene>
    <name evidence="4" type="ORF">GCM10023215_29090</name>
</gene>
<keyword evidence="2" id="KW-0472">Membrane</keyword>
<comment type="caution">
    <text evidence="4">The sequence shown here is derived from an EMBL/GenBank/DDBJ whole genome shotgun (WGS) entry which is preliminary data.</text>
</comment>
<name>A0ABP8WIX3_9PSEU</name>